<dbReference type="InterPro" id="IPR019888">
    <property type="entry name" value="Tscrpt_reg_AsnC-like"/>
</dbReference>
<feature type="domain" description="HTH asnC-type" evidence="4">
    <location>
        <begin position="24"/>
        <end position="85"/>
    </location>
</feature>
<keyword evidence="1" id="KW-0805">Transcription regulation</keyword>
<gene>
    <name evidence="5" type="ORF">JOE42_000223</name>
</gene>
<dbReference type="InterPro" id="IPR019887">
    <property type="entry name" value="Tscrpt_reg_AsnC/Lrp_C"/>
</dbReference>
<evidence type="ECO:0000313" key="6">
    <source>
        <dbReference type="Proteomes" id="UP000703038"/>
    </source>
</evidence>
<dbReference type="Pfam" id="PF13412">
    <property type="entry name" value="HTH_24"/>
    <property type="match status" value="1"/>
</dbReference>
<dbReference type="SUPFAM" id="SSF54909">
    <property type="entry name" value="Dimeric alpha+beta barrel"/>
    <property type="match status" value="1"/>
</dbReference>
<dbReference type="SMART" id="SM00344">
    <property type="entry name" value="HTH_ASNC"/>
    <property type="match status" value="1"/>
</dbReference>
<dbReference type="EMBL" id="JAFBBK010000001">
    <property type="protein sequence ID" value="MBM7413490.1"/>
    <property type="molecule type" value="Genomic_DNA"/>
</dbReference>
<dbReference type="SUPFAM" id="SSF46785">
    <property type="entry name" value="Winged helix' DNA-binding domain"/>
    <property type="match status" value="1"/>
</dbReference>
<dbReference type="InterPro" id="IPR011008">
    <property type="entry name" value="Dimeric_a/b-barrel"/>
</dbReference>
<proteinExistence type="predicted"/>
<evidence type="ECO:0000256" key="3">
    <source>
        <dbReference type="ARBA" id="ARBA00023163"/>
    </source>
</evidence>
<dbReference type="Proteomes" id="UP000703038">
    <property type="component" value="Unassembled WGS sequence"/>
</dbReference>
<keyword evidence="2 5" id="KW-0238">DNA-binding</keyword>
<keyword evidence="6" id="KW-1185">Reference proteome</keyword>
<dbReference type="PANTHER" id="PTHR30154">
    <property type="entry name" value="LEUCINE-RESPONSIVE REGULATORY PROTEIN"/>
    <property type="match status" value="1"/>
</dbReference>
<reference evidence="5 6" key="1">
    <citation type="submission" date="2021-01" db="EMBL/GenBank/DDBJ databases">
        <title>Genomics of switchgrass bacterial isolates.</title>
        <authorList>
            <person name="Shade A."/>
        </authorList>
    </citation>
    <scope>NUCLEOTIDE SEQUENCE [LARGE SCALE GENOMIC DNA]</scope>
    <source>
        <strain evidence="5 6">PvP111</strain>
    </source>
</reference>
<evidence type="ECO:0000256" key="2">
    <source>
        <dbReference type="ARBA" id="ARBA00023125"/>
    </source>
</evidence>
<dbReference type="GO" id="GO:0003677">
    <property type="term" value="F:DNA binding"/>
    <property type="evidence" value="ECO:0007669"/>
    <property type="project" value="UniProtKB-KW"/>
</dbReference>
<dbReference type="Gene3D" id="1.10.10.10">
    <property type="entry name" value="Winged helix-like DNA-binding domain superfamily/Winged helix DNA-binding domain"/>
    <property type="match status" value="1"/>
</dbReference>
<dbReference type="InterPro" id="IPR036390">
    <property type="entry name" value="WH_DNA-bd_sf"/>
</dbReference>
<evidence type="ECO:0000259" key="4">
    <source>
        <dbReference type="PROSITE" id="PS50956"/>
    </source>
</evidence>
<organism evidence="5 6">
    <name type="scientific">Rhodococcoides corynebacterioides</name>
    <dbReference type="NCBI Taxonomy" id="53972"/>
    <lineage>
        <taxon>Bacteria</taxon>
        <taxon>Bacillati</taxon>
        <taxon>Actinomycetota</taxon>
        <taxon>Actinomycetes</taxon>
        <taxon>Mycobacteriales</taxon>
        <taxon>Nocardiaceae</taxon>
        <taxon>Rhodococcoides</taxon>
    </lineage>
</organism>
<dbReference type="PROSITE" id="PS50956">
    <property type="entry name" value="HTH_ASNC_2"/>
    <property type="match status" value="1"/>
</dbReference>
<sequence>MDIESSNTGLSAPVRPNNLRPASLDRIDRVILRELANDARIPNNTLAARAGIAPSTCLGRVRSLVERGVVRGFHADIDPAALGQGLQAMIAVRLLAGARRHLGEFAESFTMFPEVLDVYFIAGADDYLIHVAMTDSAHLRDFVVQNLSAHPSVAATETTLIFEHLRPRLVDDGGPS</sequence>
<accession>A0ABS2KND8</accession>
<keyword evidence="3" id="KW-0804">Transcription</keyword>
<name>A0ABS2KND8_9NOCA</name>
<dbReference type="PRINTS" id="PR00033">
    <property type="entry name" value="HTHASNC"/>
</dbReference>
<protein>
    <submittedName>
        <fullName evidence="5">DNA-binding Lrp family transcriptional regulator</fullName>
    </submittedName>
</protein>
<comment type="caution">
    <text evidence="5">The sequence shown here is derived from an EMBL/GenBank/DDBJ whole genome shotgun (WGS) entry which is preliminary data.</text>
</comment>
<dbReference type="Pfam" id="PF01037">
    <property type="entry name" value="AsnC_trans_reg"/>
    <property type="match status" value="1"/>
</dbReference>
<dbReference type="PANTHER" id="PTHR30154:SF54">
    <property type="entry name" value="POSSIBLE TRANSCRIPTIONAL REGULATORY PROTEIN (PROBABLY LRP_ASNC-FAMILY)"/>
    <property type="match status" value="1"/>
</dbReference>
<dbReference type="InterPro" id="IPR000485">
    <property type="entry name" value="AsnC-type_HTH_dom"/>
</dbReference>
<dbReference type="Gene3D" id="3.30.70.920">
    <property type="match status" value="1"/>
</dbReference>
<evidence type="ECO:0000256" key="1">
    <source>
        <dbReference type="ARBA" id="ARBA00023015"/>
    </source>
</evidence>
<dbReference type="InterPro" id="IPR036388">
    <property type="entry name" value="WH-like_DNA-bd_sf"/>
</dbReference>
<evidence type="ECO:0000313" key="5">
    <source>
        <dbReference type="EMBL" id="MBM7413490.1"/>
    </source>
</evidence>
<dbReference type="RefSeq" id="WP_204866142.1">
    <property type="nucleotide sequence ID" value="NZ_JAFBBK010000001.1"/>
</dbReference>